<evidence type="ECO:0000313" key="5">
    <source>
        <dbReference type="Proteomes" id="UP000663852"/>
    </source>
</evidence>
<accession>A0A815BDF0</accession>
<evidence type="ECO:0000256" key="1">
    <source>
        <dbReference type="ARBA" id="ARBA00023157"/>
    </source>
</evidence>
<feature type="domain" description="BPTI/Kunitz inhibitor" evidence="3">
    <location>
        <begin position="58"/>
        <end position="108"/>
    </location>
</feature>
<dbReference type="InterPro" id="IPR002223">
    <property type="entry name" value="Kunitz_BPTI"/>
</dbReference>
<sequence length="459" mass="52160">MMTYRMIFISLVLCALFDIYQPRKYSYKLVPMGTLRDHPIVKKYLLKPSKTKSNSALCKLPENVGLCRQSKLRFYYNSIARKCQPFIYTGCRGNKNNFRSIAACEKTYPYKYSSPNRTLLAELFISFCSTVMVFGKEHAGEWLAKTPIAFIGTISDVVRDSSTRSIPPIDSYKLRFQNVRTLRGSIVGTEFDYQQRGRTGSCLLRIIQNVDGLDAIGGEEEVREPLSGSTYLACTNDGAQVKALVELDNNTIEYLLQASKLPLGWYRNSSGQLESPWQYSHAKHVKWYNNERFATFEKCSKSGRPLLTTTDDISFSCEPVKSTHTKQYQNPDGDGVFKLTVTNNSNQPVEVSALLRDSRSKKILWEESIFVITDSGNHFFPAHGHANDVEPTVLQPHETISANLDTLTLHGISWPQGGWRLRLKFCLGNKASEGNYYYFTDHHEPIRKKAEKKKTAIVD</sequence>
<proteinExistence type="predicted"/>
<organism evidence="4 5">
    <name type="scientific">Adineta ricciae</name>
    <name type="common">Rotifer</name>
    <dbReference type="NCBI Taxonomy" id="249248"/>
    <lineage>
        <taxon>Eukaryota</taxon>
        <taxon>Metazoa</taxon>
        <taxon>Spiralia</taxon>
        <taxon>Gnathifera</taxon>
        <taxon>Rotifera</taxon>
        <taxon>Eurotatoria</taxon>
        <taxon>Bdelloidea</taxon>
        <taxon>Adinetida</taxon>
        <taxon>Adinetidae</taxon>
        <taxon>Adineta</taxon>
    </lineage>
</organism>
<dbReference type="PRINTS" id="PR00759">
    <property type="entry name" value="BASICPTASE"/>
</dbReference>
<gene>
    <name evidence="4" type="ORF">EDS130_LOCUS28905</name>
</gene>
<evidence type="ECO:0000259" key="3">
    <source>
        <dbReference type="PROSITE" id="PS50279"/>
    </source>
</evidence>
<evidence type="ECO:0000313" key="4">
    <source>
        <dbReference type="EMBL" id="CAF1268582.1"/>
    </source>
</evidence>
<dbReference type="PROSITE" id="PS00280">
    <property type="entry name" value="BPTI_KUNITZ_1"/>
    <property type="match status" value="1"/>
</dbReference>
<dbReference type="Pfam" id="PF00014">
    <property type="entry name" value="Kunitz_BPTI"/>
    <property type="match status" value="1"/>
</dbReference>
<evidence type="ECO:0000256" key="2">
    <source>
        <dbReference type="SAM" id="SignalP"/>
    </source>
</evidence>
<dbReference type="InterPro" id="IPR050098">
    <property type="entry name" value="TFPI/VKTCI-like"/>
</dbReference>
<comment type="caution">
    <text evidence="4">The sequence shown here is derived from an EMBL/GenBank/DDBJ whole genome shotgun (WGS) entry which is preliminary data.</text>
</comment>
<dbReference type="PANTHER" id="PTHR10083">
    <property type="entry name" value="KUNITZ-TYPE PROTEASE INHIBITOR-RELATED"/>
    <property type="match status" value="1"/>
</dbReference>
<dbReference type="GO" id="GO:0005615">
    <property type="term" value="C:extracellular space"/>
    <property type="evidence" value="ECO:0007669"/>
    <property type="project" value="TreeGrafter"/>
</dbReference>
<dbReference type="SMART" id="SM00131">
    <property type="entry name" value="KU"/>
    <property type="match status" value="1"/>
</dbReference>
<dbReference type="PROSITE" id="PS50279">
    <property type="entry name" value="BPTI_KUNITZ_2"/>
    <property type="match status" value="1"/>
</dbReference>
<dbReference type="InterPro" id="IPR036880">
    <property type="entry name" value="Kunitz_BPTI_sf"/>
</dbReference>
<protein>
    <recommendedName>
        <fullName evidence="3">BPTI/Kunitz inhibitor domain-containing protein</fullName>
    </recommendedName>
</protein>
<dbReference type="AlphaFoldDB" id="A0A815BDF0"/>
<keyword evidence="1" id="KW-1015">Disulfide bond</keyword>
<dbReference type="Gene3D" id="4.10.410.10">
    <property type="entry name" value="Pancreatic trypsin inhibitor Kunitz domain"/>
    <property type="match status" value="1"/>
</dbReference>
<dbReference type="EMBL" id="CAJNOJ010000191">
    <property type="protein sequence ID" value="CAF1268582.1"/>
    <property type="molecule type" value="Genomic_DNA"/>
</dbReference>
<dbReference type="Proteomes" id="UP000663852">
    <property type="component" value="Unassembled WGS sequence"/>
</dbReference>
<dbReference type="GO" id="GO:0004867">
    <property type="term" value="F:serine-type endopeptidase inhibitor activity"/>
    <property type="evidence" value="ECO:0007669"/>
    <property type="project" value="InterPro"/>
</dbReference>
<dbReference type="SUPFAM" id="SSF57362">
    <property type="entry name" value="BPTI-like"/>
    <property type="match status" value="1"/>
</dbReference>
<dbReference type="InterPro" id="IPR020901">
    <property type="entry name" value="Prtase_inh_Kunz-CS"/>
</dbReference>
<dbReference type="PANTHER" id="PTHR10083:SF374">
    <property type="entry name" value="BPTI_KUNITZ INHIBITOR DOMAIN-CONTAINING PROTEIN"/>
    <property type="match status" value="1"/>
</dbReference>
<dbReference type="OrthoDB" id="196393at2759"/>
<feature type="chain" id="PRO_5032898159" description="BPTI/Kunitz inhibitor domain-containing protein" evidence="2">
    <location>
        <begin position="23"/>
        <end position="459"/>
    </location>
</feature>
<dbReference type="CDD" id="cd00109">
    <property type="entry name" value="Kunitz-type"/>
    <property type="match status" value="1"/>
</dbReference>
<name>A0A815BDF0_ADIRI</name>
<feature type="signal peptide" evidence="2">
    <location>
        <begin position="1"/>
        <end position="22"/>
    </location>
</feature>
<keyword evidence="2" id="KW-0732">Signal</keyword>
<reference evidence="4" key="1">
    <citation type="submission" date="2021-02" db="EMBL/GenBank/DDBJ databases">
        <authorList>
            <person name="Nowell W R."/>
        </authorList>
    </citation>
    <scope>NUCLEOTIDE SEQUENCE</scope>
</reference>